<proteinExistence type="predicted"/>
<keyword evidence="3 5" id="KW-1133">Transmembrane helix</keyword>
<dbReference type="EMBL" id="WNDS01000002">
    <property type="protein sequence ID" value="KAF1015935.1"/>
    <property type="molecule type" value="Genomic_DNA"/>
</dbReference>
<organism evidence="6 7">
    <name type="scientific">Stenotrophomonas maltophilia</name>
    <name type="common">Pseudomonas maltophilia</name>
    <name type="synonym">Xanthomonas maltophilia</name>
    <dbReference type="NCBI Taxonomy" id="40324"/>
    <lineage>
        <taxon>Bacteria</taxon>
        <taxon>Pseudomonadati</taxon>
        <taxon>Pseudomonadota</taxon>
        <taxon>Gammaproteobacteria</taxon>
        <taxon>Lysobacterales</taxon>
        <taxon>Lysobacteraceae</taxon>
        <taxon>Stenotrophomonas</taxon>
        <taxon>Stenotrophomonas maltophilia group</taxon>
    </lineage>
</organism>
<evidence type="ECO:0000313" key="7">
    <source>
        <dbReference type="Proteomes" id="UP000487117"/>
    </source>
</evidence>
<evidence type="ECO:0000256" key="5">
    <source>
        <dbReference type="SAM" id="Phobius"/>
    </source>
</evidence>
<comment type="caution">
    <text evidence="6">The sequence shown here is derived from an EMBL/GenBank/DDBJ whole genome shotgun (WGS) entry which is preliminary data.</text>
</comment>
<dbReference type="InterPro" id="IPR019109">
    <property type="entry name" value="MamF_MmsF"/>
</dbReference>
<comment type="subcellular location">
    <subcellularLocation>
        <location evidence="1">Membrane</location>
        <topology evidence="1">Multi-pass membrane protein</topology>
    </subcellularLocation>
</comment>
<evidence type="ECO:0000313" key="6">
    <source>
        <dbReference type="EMBL" id="KAF1015935.1"/>
    </source>
</evidence>
<name>A0A7V8FHH5_STEMA</name>
<protein>
    <recommendedName>
        <fullName evidence="8">DUF4870 domain-containing protein</fullName>
    </recommendedName>
</protein>
<accession>A0A7V8FHH5</accession>
<feature type="transmembrane region" description="Helical" evidence="5">
    <location>
        <begin position="25"/>
        <end position="58"/>
    </location>
</feature>
<evidence type="ECO:0000256" key="4">
    <source>
        <dbReference type="ARBA" id="ARBA00023136"/>
    </source>
</evidence>
<dbReference type="Pfam" id="PF09685">
    <property type="entry name" value="MamF_MmsF"/>
    <property type="match status" value="1"/>
</dbReference>
<dbReference type="AlphaFoldDB" id="A0A7V8FHH5"/>
<gene>
    <name evidence="6" type="ORF">GAK31_01418</name>
</gene>
<evidence type="ECO:0000256" key="2">
    <source>
        <dbReference type="ARBA" id="ARBA00022692"/>
    </source>
</evidence>
<dbReference type="Proteomes" id="UP000487117">
    <property type="component" value="Unassembled WGS sequence"/>
</dbReference>
<evidence type="ECO:0008006" key="8">
    <source>
        <dbReference type="Google" id="ProtNLM"/>
    </source>
</evidence>
<reference evidence="7" key="1">
    <citation type="journal article" date="2020" name="MBio">
        <title>Horizontal gene transfer to a defensive symbiont with a reduced genome amongst a multipartite beetle microbiome.</title>
        <authorList>
            <person name="Waterworth S.C."/>
            <person name="Florez L.V."/>
            <person name="Rees E.R."/>
            <person name="Hertweck C."/>
            <person name="Kaltenpoth M."/>
            <person name="Kwan J.C."/>
        </authorList>
    </citation>
    <scope>NUCLEOTIDE SEQUENCE [LARGE SCALE GENOMIC DNA]</scope>
</reference>
<keyword evidence="4 5" id="KW-0472">Membrane</keyword>
<evidence type="ECO:0000256" key="1">
    <source>
        <dbReference type="ARBA" id="ARBA00004141"/>
    </source>
</evidence>
<evidence type="ECO:0000256" key="3">
    <source>
        <dbReference type="ARBA" id="ARBA00022989"/>
    </source>
</evidence>
<keyword evidence="2 5" id="KW-0812">Transmembrane</keyword>
<feature type="transmembrane region" description="Helical" evidence="5">
    <location>
        <begin position="106"/>
        <end position="125"/>
    </location>
</feature>
<feature type="transmembrane region" description="Helical" evidence="5">
    <location>
        <begin position="78"/>
        <end position="100"/>
    </location>
</feature>
<sequence length="143" mass="15469">MSEFDTVTPPPPQVPAGPSADERQWALLAHLSILLGGVLTSMFGAWGYFIGPLIIWLVKKDTMPYAADQAKEALNFGILISIIFLVLTVLTVLTVVTFGLGIFVTLPLSIIIGIAVLVLCILAAVKTNAGEPYRYPFNLRLVK</sequence>